<name>A0AAV4I675_9GAST</name>
<comment type="caution">
    <text evidence="2">The sequence shown here is derived from an EMBL/GenBank/DDBJ whole genome shotgun (WGS) entry which is preliminary data.</text>
</comment>
<gene>
    <name evidence="2" type="ORF">ElyMa_004692100</name>
</gene>
<dbReference type="AlphaFoldDB" id="A0AAV4I675"/>
<evidence type="ECO:0000313" key="3">
    <source>
        <dbReference type="Proteomes" id="UP000762676"/>
    </source>
</evidence>
<reference evidence="2 3" key="1">
    <citation type="journal article" date="2021" name="Elife">
        <title>Chloroplast acquisition without the gene transfer in kleptoplastic sea slugs, Plakobranchus ocellatus.</title>
        <authorList>
            <person name="Maeda T."/>
            <person name="Takahashi S."/>
            <person name="Yoshida T."/>
            <person name="Shimamura S."/>
            <person name="Takaki Y."/>
            <person name="Nagai Y."/>
            <person name="Toyoda A."/>
            <person name="Suzuki Y."/>
            <person name="Arimoto A."/>
            <person name="Ishii H."/>
            <person name="Satoh N."/>
            <person name="Nishiyama T."/>
            <person name="Hasebe M."/>
            <person name="Maruyama T."/>
            <person name="Minagawa J."/>
            <person name="Obokata J."/>
            <person name="Shigenobu S."/>
        </authorList>
    </citation>
    <scope>NUCLEOTIDE SEQUENCE [LARGE SCALE GENOMIC DNA]</scope>
</reference>
<dbReference type="EMBL" id="BMAT01009406">
    <property type="protein sequence ID" value="GFS05839.1"/>
    <property type="molecule type" value="Genomic_DNA"/>
</dbReference>
<evidence type="ECO:0000256" key="1">
    <source>
        <dbReference type="SAM" id="MobiDB-lite"/>
    </source>
</evidence>
<dbReference type="Proteomes" id="UP000762676">
    <property type="component" value="Unassembled WGS sequence"/>
</dbReference>
<accession>A0AAV4I675</accession>
<protein>
    <submittedName>
        <fullName evidence="2">Uncharacterized protein</fullName>
    </submittedName>
</protein>
<feature type="region of interest" description="Disordered" evidence="1">
    <location>
        <begin position="22"/>
        <end position="45"/>
    </location>
</feature>
<evidence type="ECO:0000313" key="2">
    <source>
        <dbReference type="EMBL" id="GFS05839.1"/>
    </source>
</evidence>
<proteinExistence type="predicted"/>
<sequence length="76" mass="8475">MWSRQCSPWKWLPGHSGCCRALPSPPSRQQSDQSPEPPTCRFETTASSDSFHLPLSPLAHGCRTLGMDMDKSFGLR</sequence>
<keyword evidence="3" id="KW-1185">Reference proteome</keyword>
<organism evidence="2 3">
    <name type="scientific">Elysia marginata</name>
    <dbReference type="NCBI Taxonomy" id="1093978"/>
    <lineage>
        <taxon>Eukaryota</taxon>
        <taxon>Metazoa</taxon>
        <taxon>Spiralia</taxon>
        <taxon>Lophotrochozoa</taxon>
        <taxon>Mollusca</taxon>
        <taxon>Gastropoda</taxon>
        <taxon>Heterobranchia</taxon>
        <taxon>Euthyneura</taxon>
        <taxon>Panpulmonata</taxon>
        <taxon>Sacoglossa</taxon>
        <taxon>Placobranchoidea</taxon>
        <taxon>Plakobranchidae</taxon>
        <taxon>Elysia</taxon>
    </lineage>
</organism>